<dbReference type="Gene3D" id="3.90.1720.10">
    <property type="entry name" value="endopeptidase domain like (from Nostoc punctiforme)"/>
    <property type="match status" value="1"/>
</dbReference>
<dbReference type="Pfam" id="PF05708">
    <property type="entry name" value="Peptidase_C92"/>
    <property type="match status" value="1"/>
</dbReference>
<dbReference type="InterPro" id="IPR024453">
    <property type="entry name" value="Peptidase_C92"/>
</dbReference>
<dbReference type="AlphaFoldDB" id="A0A2Z2MM05"/>
<reference evidence="1 2" key="1">
    <citation type="submission" date="2016-04" db="EMBL/GenBank/DDBJ databases">
        <title>Complete genome sequence of Thermococcus siculi type strain RG-20.</title>
        <authorList>
            <person name="Oger P.M."/>
        </authorList>
    </citation>
    <scope>NUCLEOTIDE SEQUENCE [LARGE SCALE GENOMIC DNA]</scope>
    <source>
        <strain evidence="1 2">RG-20</strain>
    </source>
</reference>
<accession>A0A2Z2MM05</accession>
<dbReference type="KEGG" id="tsl:A3L11_04125"/>
<dbReference type="SUPFAM" id="SSF54001">
    <property type="entry name" value="Cysteine proteinases"/>
    <property type="match status" value="1"/>
</dbReference>
<dbReference type="EMBL" id="CP015103">
    <property type="protein sequence ID" value="ASJ08461.1"/>
    <property type="molecule type" value="Genomic_DNA"/>
</dbReference>
<name>A0A2Z2MM05_9EURY</name>
<dbReference type="InterPro" id="IPR038765">
    <property type="entry name" value="Papain-like_cys_pep_sf"/>
</dbReference>
<evidence type="ECO:0000313" key="2">
    <source>
        <dbReference type="Proteomes" id="UP000250125"/>
    </source>
</evidence>
<gene>
    <name evidence="1" type="ORF">A3L11_04125</name>
</gene>
<proteinExistence type="predicted"/>
<protein>
    <submittedName>
        <fullName evidence="1">Uncharacterized protein</fullName>
    </submittedName>
</protein>
<evidence type="ECO:0000313" key="1">
    <source>
        <dbReference type="EMBL" id="ASJ08461.1"/>
    </source>
</evidence>
<keyword evidence="2" id="KW-1185">Reference proteome</keyword>
<dbReference type="Proteomes" id="UP000250125">
    <property type="component" value="Chromosome"/>
</dbReference>
<sequence length="192" mass="21381">MTKVKIRFWIVVFLVIAAVSTPASALGGGGTYTHPIPEDVQVGDVLVGHSQDSDWLIPGYWTHSALVAYRENGEWYVVEAWFSGVRVITLREYLERYDSVALLRVSAPEDTRAGAVGFALAQVGKPYDFAMWTKQVYGRSYYCSELVWAAYMVAGGPDIDAHPGFSWKYLWGVAPQEIYDDSDTAVVYQHSA</sequence>
<organism evidence="1 2">
    <name type="scientific">Thermococcus siculi</name>
    <dbReference type="NCBI Taxonomy" id="72803"/>
    <lineage>
        <taxon>Archaea</taxon>
        <taxon>Methanobacteriati</taxon>
        <taxon>Methanobacteriota</taxon>
        <taxon>Thermococci</taxon>
        <taxon>Thermococcales</taxon>
        <taxon>Thermococcaceae</taxon>
        <taxon>Thermococcus</taxon>
    </lineage>
</organism>